<dbReference type="GO" id="GO:0016491">
    <property type="term" value="F:oxidoreductase activity"/>
    <property type="evidence" value="ECO:0007669"/>
    <property type="project" value="UniProtKB-KW"/>
</dbReference>
<dbReference type="OrthoDB" id="9786737at2"/>
<dbReference type="STRING" id="1121338.CLTEP_06890"/>
<dbReference type="PANTHER" id="PTHR11995">
    <property type="entry name" value="NADH DEHYDROGENASE"/>
    <property type="match status" value="1"/>
</dbReference>
<evidence type="ECO:0000256" key="1">
    <source>
        <dbReference type="ARBA" id="ARBA00009173"/>
    </source>
</evidence>
<keyword evidence="4" id="KW-0411">Iron-sulfur</keyword>
<dbReference type="SUPFAM" id="SSF56770">
    <property type="entry name" value="HydA/Nqo6-like"/>
    <property type="match status" value="1"/>
</dbReference>
<dbReference type="GO" id="GO:0046872">
    <property type="term" value="F:metal ion binding"/>
    <property type="evidence" value="ECO:0007669"/>
    <property type="project" value="UniProtKB-KW"/>
</dbReference>
<dbReference type="InterPro" id="IPR006138">
    <property type="entry name" value="NADH_UQ_OxRdtase_20Kd_su"/>
</dbReference>
<dbReference type="GO" id="GO:0008137">
    <property type="term" value="F:NADH dehydrogenase (ubiquinone) activity"/>
    <property type="evidence" value="ECO:0007669"/>
    <property type="project" value="InterPro"/>
</dbReference>
<keyword evidence="4" id="KW-0520">NAD</keyword>
<dbReference type="AlphaFoldDB" id="A0A151B5T7"/>
<protein>
    <submittedName>
        <fullName evidence="6">NAD(P)H-quinone oxidoreductase subunit K 1</fullName>
        <ecNumber evidence="6">1.6.5.-</ecNumber>
    </submittedName>
</protein>
<dbReference type="EMBL" id="LTBA01000004">
    <property type="protein sequence ID" value="KYH35285.1"/>
    <property type="molecule type" value="Genomic_DNA"/>
</dbReference>
<dbReference type="GO" id="GO:0009060">
    <property type="term" value="P:aerobic respiration"/>
    <property type="evidence" value="ECO:0007669"/>
    <property type="project" value="TreeGrafter"/>
</dbReference>
<accession>A0A151B5T7</accession>
<dbReference type="GO" id="GO:0015990">
    <property type="term" value="P:electron transport coupled proton transport"/>
    <property type="evidence" value="ECO:0007669"/>
    <property type="project" value="TreeGrafter"/>
</dbReference>
<dbReference type="Gene3D" id="3.40.50.12280">
    <property type="match status" value="1"/>
</dbReference>
<dbReference type="RefSeq" id="WP_066822637.1">
    <property type="nucleotide sequence ID" value="NZ_LTBA01000004.1"/>
</dbReference>
<dbReference type="NCBIfam" id="NF005012">
    <property type="entry name" value="PRK06411.1"/>
    <property type="match status" value="1"/>
</dbReference>
<dbReference type="GO" id="GO:0048038">
    <property type="term" value="F:quinone binding"/>
    <property type="evidence" value="ECO:0007669"/>
    <property type="project" value="UniProtKB-KW"/>
</dbReference>
<comment type="similarity">
    <text evidence="1 4">Belongs to the complex I 20 kDa subunit family.</text>
</comment>
<keyword evidence="4" id="KW-0408">Iron</keyword>
<dbReference type="GO" id="GO:0051539">
    <property type="term" value="F:4 iron, 4 sulfur cluster binding"/>
    <property type="evidence" value="ECO:0007669"/>
    <property type="project" value="UniProtKB-KW"/>
</dbReference>
<dbReference type="NCBIfam" id="TIGR01957">
    <property type="entry name" value="nuoB_fam"/>
    <property type="match status" value="1"/>
</dbReference>
<proteinExistence type="inferred from homology"/>
<dbReference type="EC" id="1.6.5.-" evidence="6"/>
<dbReference type="GO" id="GO:0045271">
    <property type="term" value="C:respiratory chain complex I"/>
    <property type="evidence" value="ECO:0007669"/>
    <property type="project" value="TreeGrafter"/>
</dbReference>
<sequence>MLELNLNQDNQKIQDNQKLWDKAINFFRKRSLWMLHYCTGCGAMELPPTMTSRWDVERFGVGPMATPRQADILLVTGYVSTKTLKRIIRTYEQMPEPKWVLAFGSCAINGGMYWDSYNTITNVGEYIPVDISLAGCMPRPEAVLDSLLKLMDMIQRGEAKAYKKYKENYAYYKANQDRIFKNAEPVLESAKLKFEYKEQNSSEMGVEK</sequence>
<keyword evidence="7" id="KW-1185">Reference proteome</keyword>
<gene>
    <name evidence="6" type="primary">ndhK1</name>
    <name evidence="6" type="ORF">CLTEP_06890</name>
</gene>
<organism evidence="6 7">
    <name type="scientific">Clostridium tepidiprofundi DSM 19306</name>
    <dbReference type="NCBI Taxonomy" id="1121338"/>
    <lineage>
        <taxon>Bacteria</taxon>
        <taxon>Bacillati</taxon>
        <taxon>Bacillota</taxon>
        <taxon>Clostridia</taxon>
        <taxon>Eubacteriales</taxon>
        <taxon>Clostridiaceae</taxon>
        <taxon>Clostridium</taxon>
    </lineage>
</organism>
<dbReference type="PATRIC" id="fig|1121338.3.peg.699"/>
<dbReference type="InterPro" id="IPR006137">
    <property type="entry name" value="NADH_UbQ_OxRdtase-like_20kDa"/>
</dbReference>
<keyword evidence="2 4" id="KW-0004">4Fe-4S</keyword>
<evidence type="ECO:0000313" key="6">
    <source>
        <dbReference type="EMBL" id="KYH35285.1"/>
    </source>
</evidence>
<evidence type="ECO:0000256" key="3">
    <source>
        <dbReference type="ARBA" id="ARBA00022719"/>
    </source>
</evidence>
<keyword evidence="4" id="KW-0479">Metal-binding</keyword>
<name>A0A151B5T7_9CLOT</name>
<evidence type="ECO:0000256" key="4">
    <source>
        <dbReference type="RuleBase" id="RU004464"/>
    </source>
</evidence>
<evidence type="ECO:0000313" key="7">
    <source>
        <dbReference type="Proteomes" id="UP000075531"/>
    </source>
</evidence>
<dbReference type="PANTHER" id="PTHR11995:SF14">
    <property type="entry name" value="NADH DEHYDROGENASE [UBIQUINONE] IRON-SULFUR PROTEIN 7, MITOCHONDRIAL"/>
    <property type="match status" value="1"/>
</dbReference>
<dbReference type="Proteomes" id="UP000075531">
    <property type="component" value="Unassembled WGS sequence"/>
</dbReference>
<comment type="caution">
    <text evidence="6">The sequence shown here is derived from an EMBL/GenBank/DDBJ whole genome shotgun (WGS) entry which is preliminary data.</text>
</comment>
<evidence type="ECO:0000256" key="2">
    <source>
        <dbReference type="ARBA" id="ARBA00022485"/>
    </source>
</evidence>
<keyword evidence="3" id="KW-0874">Quinone</keyword>
<reference evidence="6 7" key="1">
    <citation type="submission" date="2016-02" db="EMBL/GenBank/DDBJ databases">
        <title>Genome sequence of Clostridium tepidiprofundi DSM 19306.</title>
        <authorList>
            <person name="Poehlein A."/>
            <person name="Daniel R."/>
        </authorList>
    </citation>
    <scope>NUCLEOTIDE SEQUENCE [LARGE SCALE GENOMIC DNA]</scope>
    <source>
        <strain evidence="6 7">DSM 19306</strain>
    </source>
</reference>
<evidence type="ECO:0000259" key="5">
    <source>
        <dbReference type="Pfam" id="PF01058"/>
    </source>
</evidence>
<keyword evidence="6" id="KW-0560">Oxidoreductase</keyword>
<dbReference type="Pfam" id="PF01058">
    <property type="entry name" value="Oxidored_q6"/>
    <property type="match status" value="1"/>
</dbReference>
<feature type="domain" description="NADH:ubiquinone oxidoreductase-like 20kDa subunit" evidence="5">
    <location>
        <begin position="38"/>
        <end position="150"/>
    </location>
</feature>